<dbReference type="Pfam" id="PF06325">
    <property type="entry name" value="PrmA"/>
    <property type="match status" value="1"/>
</dbReference>
<evidence type="ECO:0000256" key="6">
    <source>
        <dbReference type="ARBA" id="ARBA00022679"/>
    </source>
</evidence>
<feature type="compositionally biased region" description="Acidic residues" evidence="11">
    <location>
        <begin position="19"/>
        <end position="34"/>
    </location>
</feature>
<evidence type="ECO:0000256" key="7">
    <source>
        <dbReference type="ARBA" id="ARBA00022691"/>
    </source>
</evidence>
<dbReference type="Proteomes" id="UP000424527">
    <property type="component" value="Unassembled WGS sequence"/>
</dbReference>
<feature type="compositionally biased region" description="Basic and acidic residues" evidence="11">
    <location>
        <begin position="139"/>
        <end position="154"/>
    </location>
</feature>
<dbReference type="GO" id="GO:0032259">
    <property type="term" value="P:methylation"/>
    <property type="evidence" value="ECO:0007669"/>
    <property type="project" value="UniProtKB-KW"/>
</dbReference>
<keyword evidence="5 10" id="KW-0489">Methyltransferase</keyword>
<dbReference type="Gene3D" id="1.25.10.10">
    <property type="entry name" value="Leucine-rich Repeat Variant"/>
    <property type="match status" value="2"/>
</dbReference>
<dbReference type="InterPro" id="IPR055135">
    <property type="entry name" value="PRMT_dom"/>
</dbReference>
<name>A0A6G0HHP9_LARCR</name>
<dbReference type="EMBL" id="REGW02000024">
    <property type="protein sequence ID" value="KAE8278724.1"/>
    <property type="molecule type" value="Genomic_DNA"/>
</dbReference>
<dbReference type="Gene3D" id="2.70.160.11">
    <property type="entry name" value="Hnrnp arginine n-methyltransferase1"/>
    <property type="match status" value="1"/>
</dbReference>
<evidence type="ECO:0000256" key="10">
    <source>
        <dbReference type="PROSITE-ProRule" id="PRU01015"/>
    </source>
</evidence>
<protein>
    <recommendedName>
        <fullName evidence="4">CCR4-NOT transcription complex subunit 9</fullName>
        <ecNumber evidence="3">2.1.1.319</ecNumber>
    </recommendedName>
    <alternativeName>
        <fullName evidence="8">Cell differentiation protein RQCD1 homolog</fullName>
    </alternativeName>
</protein>
<dbReference type="InterPro" id="IPR029063">
    <property type="entry name" value="SAM-dependent_MTases_sf"/>
</dbReference>
<comment type="similarity">
    <text evidence="2">Belongs to the CNOT9 family.</text>
</comment>
<dbReference type="InterPro" id="IPR016024">
    <property type="entry name" value="ARM-type_fold"/>
</dbReference>
<dbReference type="EC" id="2.1.1.319" evidence="3"/>
<dbReference type="PROSITE" id="PS51678">
    <property type="entry name" value="SAM_MT_PRMT"/>
    <property type="match status" value="1"/>
</dbReference>
<evidence type="ECO:0000256" key="5">
    <source>
        <dbReference type="ARBA" id="ARBA00022603"/>
    </source>
</evidence>
<dbReference type="InterPro" id="IPR007216">
    <property type="entry name" value="CNOT9"/>
</dbReference>
<reference evidence="13 14" key="1">
    <citation type="submission" date="2019-07" db="EMBL/GenBank/DDBJ databases">
        <title>Chromosome genome assembly for large yellow croaker.</title>
        <authorList>
            <person name="Xiao S."/>
        </authorList>
    </citation>
    <scope>NUCLEOTIDE SEQUENCE [LARGE SCALE GENOMIC DNA]</scope>
    <source>
        <strain evidence="13">JMULYC20181020</strain>
        <tissue evidence="13">Muscle</tissue>
    </source>
</reference>
<feature type="domain" description="Protein arginine N-methyltransferase" evidence="12">
    <location>
        <begin position="312"/>
        <end position="434"/>
    </location>
</feature>
<keyword evidence="6 10" id="KW-0808">Transferase</keyword>
<comment type="subcellular location">
    <subcellularLocation>
        <location evidence="1">Cytoplasm</location>
        <location evidence="1">P-body</location>
    </subcellularLocation>
</comment>
<dbReference type="Pfam" id="PF04078">
    <property type="entry name" value="Rcd1"/>
    <property type="match status" value="2"/>
</dbReference>
<dbReference type="SUPFAM" id="SSF53335">
    <property type="entry name" value="S-adenosyl-L-methionine-dependent methyltransferases"/>
    <property type="match status" value="1"/>
</dbReference>
<dbReference type="InterPro" id="IPR011993">
    <property type="entry name" value="PH-like_dom_sf"/>
</dbReference>
<dbReference type="CDD" id="cd02440">
    <property type="entry name" value="AdoMet_MTases"/>
    <property type="match status" value="1"/>
</dbReference>
<dbReference type="InterPro" id="IPR025799">
    <property type="entry name" value="Arg_MeTrfase"/>
</dbReference>
<evidence type="ECO:0000313" key="13">
    <source>
        <dbReference type="EMBL" id="KAE8278724.1"/>
    </source>
</evidence>
<dbReference type="Pfam" id="PF22528">
    <property type="entry name" value="PRMT_C"/>
    <property type="match status" value="1"/>
</dbReference>
<evidence type="ECO:0000256" key="3">
    <source>
        <dbReference type="ARBA" id="ARBA00011925"/>
    </source>
</evidence>
<dbReference type="GO" id="GO:0035242">
    <property type="term" value="F:protein-arginine omega-N asymmetric methyltransferase activity"/>
    <property type="evidence" value="ECO:0007669"/>
    <property type="project" value="UniProtKB-EC"/>
</dbReference>
<dbReference type="GO" id="GO:0030014">
    <property type="term" value="C:CCR4-NOT complex"/>
    <property type="evidence" value="ECO:0007669"/>
    <property type="project" value="InterPro"/>
</dbReference>
<proteinExistence type="inferred from homology"/>
<gene>
    <name evidence="13" type="ORF">D5F01_LYC23643</name>
</gene>
<feature type="region of interest" description="Disordered" evidence="11">
    <location>
        <begin position="14"/>
        <end position="46"/>
    </location>
</feature>
<evidence type="ECO:0000256" key="8">
    <source>
        <dbReference type="ARBA" id="ARBA00030283"/>
    </source>
</evidence>
<keyword evidence="7 10" id="KW-0949">S-adenosyl-L-methionine</keyword>
<comment type="caution">
    <text evidence="13">The sequence shown here is derived from an EMBL/GenBank/DDBJ whole genome shotgun (WGS) entry which is preliminary data.</text>
</comment>
<evidence type="ECO:0000256" key="4">
    <source>
        <dbReference type="ARBA" id="ARBA00014171"/>
    </source>
</evidence>
<dbReference type="Gene3D" id="2.30.29.30">
    <property type="entry name" value="Pleckstrin-homology domain (PH domain)/Phosphotyrosine-binding domain (PTB)"/>
    <property type="match status" value="1"/>
</dbReference>
<organism evidence="13 14">
    <name type="scientific">Larimichthys crocea</name>
    <name type="common">Large yellow croaker</name>
    <name type="synonym">Pseudosciaena crocea</name>
    <dbReference type="NCBI Taxonomy" id="215358"/>
    <lineage>
        <taxon>Eukaryota</taxon>
        <taxon>Metazoa</taxon>
        <taxon>Chordata</taxon>
        <taxon>Craniata</taxon>
        <taxon>Vertebrata</taxon>
        <taxon>Euteleostomi</taxon>
        <taxon>Actinopterygii</taxon>
        <taxon>Neopterygii</taxon>
        <taxon>Teleostei</taxon>
        <taxon>Neoteleostei</taxon>
        <taxon>Acanthomorphata</taxon>
        <taxon>Eupercaria</taxon>
        <taxon>Sciaenidae</taxon>
        <taxon>Larimichthys</taxon>
    </lineage>
</organism>
<keyword evidence="14" id="KW-1185">Reference proteome</keyword>
<dbReference type="SUPFAM" id="SSF48371">
    <property type="entry name" value="ARM repeat"/>
    <property type="match status" value="1"/>
</dbReference>
<feature type="region of interest" description="Disordered" evidence="11">
    <location>
        <begin position="139"/>
        <end position="164"/>
    </location>
</feature>
<dbReference type="InterPro" id="IPR011989">
    <property type="entry name" value="ARM-like"/>
</dbReference>
<dbReference type="Pfam" id="PF11531">
    <property type="entry name" value="CARM1"/>
    <property type="match status" value="1"/>
</dbReference>
<evidence type="ECO:0000313" key="14">
    <source>
        <dbReference type="Proteomes" id="UP000424527"/>
    </source>
</evidence>
<dbReference type="GO" id="GO:0000932">
    <property type="term" value="C:P-body"/>
    <property type="evidence" value="ECO:0007669"/>
    <property type="project" value="UniProtKB-SubCell"/>
</dbReference>
<evidence type="ECO:0000256" key="1">
    <source>
        <dbReference type="ARBA" id="ARBA00004201"/>
    </source>
</evidence>
<feature type="compositionally biased region" description="Basic and acidic residues" evidence="11">
    <location>
        <begin position="35"/>
        <end position="45"/>
    </location>
</feature>
<evidence type="ECO:0000259" key="12">
    <source>
        <dbReference type="Pfam" id="PF22528"/>
    </source>
</evidence>
<evidence type="ECO:0000256" key="11">
    <source>
        <dbReference type="SAM" id="MobiDB-lite"/>
    </source>
</evidence>
<dbReference type="PANTHER" id="PTHR12262">
    <property type="entry name" value="CCR4-NOT TRANSCRIPTION COMPLEX SUBUNIT 9"/>
    <property type="match status" value="1"/>
</dbReference>
<evidence type="ECO:0000256" key="2">
    <source>
        <dbReference type="ARBA" id="ARBA00006385"/>
    </source>
</evidence>
<sequence>MEKRSEESLAFSVRVFTLQEEEEEEEEEDMETHEEEQKVQEEASREQQVSVCRQRAEQELTLLLTTGQEAQQLTVQDANRASVFQFTVSKEMDRCQVGGQSFLVTVGKLSLLLQFKTPNDMKNFQQVLKTRDVEEGGKVCTERHERGKEDAERASRRHPATSETGAETALYRATSCLSQQQSLLQDYLRITTYQRAILVNETDFRDKVVLDVCCGSGILSFFAVQAGATRVYAVESSPMAKYTQILVQSNCMSERIRVLEGEMDEVSCTDMVDVIVSEPMGYMLLSDRLMESFLHARKWLKPNGLMFPSYGDIHLAPFSDEQLYFEHFARASFWQQRSFYGVNLNALHSPAVDEFFKQPIVDTFDVQILMARSVKHCINFMEVKEEDLHRMEIPFVFTLMQSGLVHGLAFWFDVAYLGSKSTVWLSTAPTEPLTAGIRSDVCFRRHSLPRQSYDIHITATVDQSGFRSGNILDLKNPFFRDLQTFGDQRFEGGSPLPSWKQGKENRGVIEVRESEERMLATGAAVTTALAQVDREKIYQWINELSSPETRENALLELSKKRESVPDLAPMLWHSCGTIAALLQVSFPGRTHPTLPLPVSTHCEQNGRSSTSAHRLGVIGALVKTDEQEVINFLLTTEIIPLCLRIMESGSELSKTVATFILQKILLDDTGLAYICQTYERFSHVAMILGKMVLQLSKEPSARLLKHVVRCYLRLSDNSRAREALRQCLPDQLKDTTFAQVLKDDTTTKRWLAQLVKNLQEGQVTDPRGIPLPPQ</sequence>
<comment type="catalytic activity">
    <reaction evidence="9">
        <text>L-arginyl-[protein] + 2 S-adenosyl-L-methionine = N(omega),N(omega)-dimethyl-L-arginyl-[protein] + 2 S-adenosyl-L-homocysteine + 2 H(+)</text>
        <dbReference type="Rhea" id="RHEA:48096"/>
        <dbReference type="Rhea" id="RHEA-COMP:10532"/>
        <dbReference type="Rhea" id="RHEA-COMP:11991"/>
        <dbReference type="ChEBI" id="CHEBI:15378"/>
        <dbReference type="ChEBI" id="CHEBI:29965"/>
        <dbReference type="ChEBI" id="CHEBI:57856"/>
        <dbReference type="ChEBI" id="CHEBI:59789"/>
        <dbReference type="ChEBI" id="CHEBI:61897"/>
        <dbReference type="EC" id="2.1.1.319"/>
    </reaction>
</comment>
<accession>A0A6G0HHP9</accession>
<dbReference type="GO" id="GO:0006402">
    <property type="term" value="P:mRNA catabolic process"/>
    <property type="evidence" value="ECO:0007669"/>
    <property type="project" value="InterPro"/>
</dbReference>
<dbReference type="Gene3D" id="3.40.50.150">
    <property type="entry name" value="Vaccinia Virus protein VP39"/>
    <property type="match status" value="1"/>
</dbReference>
<dbReference type="AlphaFoldDB" id="A0A6G0HHP9"/>
<evidence type="ECO:0000256" key="9">
    <source>
        <dbReference type="ARBA" id="ARBA00049086"/>
    </source>
</evidence>